<reference evidence="3 4" key="1">
    <citation type="submission" date="2021-03" db="EMBL/GenBank/DDBJ databases">
        <title>Genomic Encyclopedia of Type Strains, Phase IV (KMG-IV): sequencing the most valuable type-strain genomes for metagenomic binning, comparative biology and taxonomic classification.</title>
        <authorList>
            <person name="Goeker M."/>
        </authorList>
    </citation>
    <scope>NUCLEOTIDE SEQUENCE [LARGE SCALE GENOMIC DNA]</scope>
    <source>
        <strain evidence="3 4">DSM 101953</strain>
    </source>
</reference>
<gene>
    <name evidence="3" type="ORF">J2Z70_001627</name>
</gene>
<dbReference type="EMBL" id="JAGGLV010000004">
    <property type="protein sequence ID" value="MBP2111486.1"/>
    <property type="molecule type" value="Genomic_DNA"/>
</dbReference>
<evidence type="ECO:0000313" key="3">
    <source>
        <dbReference type="EMBL" id="MBP2111486.1"/>
    </source>
</evidence>
<evidence type="ECO:0000256" key="1">
    <source>
        <dbReference type="SAM" id="MobiDB-lite"/>
    </source>
</evidence>
<feature type="region of interest" description="Disordered" evidence="1">
    <location>
        <begin position="1"/>
        <end position="37"/>
    </location>
</feature>
<keyword evidence="2" id="KW-0472">Membrane</keyword>
<feature type="compositionally biased region" description="Gly residues" evidence="1">
    <location>
        <begin position="10"/>
        <end position="33"/>
    </location>
</feature>
<organism evidence="3 4">
    <name type="scientific">Paenibacillus silagei</name>
    <dbReference type="NCBI Taxonomy" id="1670801"/>
    <lineage>
        <taxon>Bacteria</taxon>
        <taxon>Bacillati</taxon>
        <taxon>Bacillota</taxon>
        <taxon>Bacilli</taxon>
        <taxon>Bacillales</taxon>
        <taxon>Paenibacillaceae</taxon>
        <taxon>Paenibacillus</taxon>
    </lineage>
</organism>
<dbReference type="RefSeq" id="WP_209871792.1">
    <property type="nucleotide sequence ID" value="NZ_JAGGLV010000004.1"/>
</dbReference>
<evidence type="ECO:0000256" key="2">
    <source>
        <dbReference type="SAM" id="Phobius"/>
    </source>
</evidence>
<sequence>MAYYNNNGYGSAGGNGGNGSSSGINGHGGGGSDGPVETEELSAEDYAIIAAGFGVLGELFAFFSLVKAKQVTKETGGKVATDIDPVLFVQNRKKKAARRKSRRLR</sequence>
<comment type="caution">
    <text evidence="3">The sequence shown here is derived from an EMBL/GenBank/DDBJ whole genome shotgun (WGS) entry which is preliminary data.</text>
</comment>
<keyword evidence="2" id="KW-1133">Transmembrane helix</keyword>
<keyword evidence="2" id="KW-0812">Transmembrane</keyword>
<accession>A0ABS4NPZ9</accession>
<keyword evidence="4" id="KW-1185">Reference proteome</keyword>
<proteinExistence type="predicted"/>
<name>A0ABS4NPZ9_9BACL</name>
<dbReference type="Proteomes" id="UP000773462">
    <property type="component" value="Unassembled WGS sequence"/>
</dbReference>
<evidence type="ECO:0000313" key="4">
    <source>
        <dbReference type="Proteomes" id="UP000773462"/>
    </source>
</evidence>
<feature type="transmembrane region" description="Helical" evidence="2">
    <location>
        <begin position="46"/>
        <end position="66"/>
    </location>
</feature>
<protein>
    <submittedName>
        <fullName evidence="3">Uncharacterized protein</fullName>
    </submittedName>
</protein>